<dbReference type="EMBL" id="JBHSAY010000035">
    <property type="protein sequence ID" value="MFC4136980.1"/>
    <property type="molecule type" value="Genomic_DNA"/>
</dbReference>
<dbReference type="RefSeq" id="WP_253762165.1">
    <property type="nucleotide sequence ID" value="NZ_JAMZDZ010000001.1"/>
</dbReference>
<proteinExistence type="predicted"/>
<reference evidence="3" key="1">
    <citation type="journal article" date="2019" name="Int. J. Syst. Evol. Microbiol.">
        <title>The Global Catalogue of Microorganisms (GCM) 10K type strain sequencing project: providing services to taxonomists for standard genome sequencing and annotation.</title>
        <authorList>
            <consortium name="The Broad Institute Genomics Platform"/>
            <consortium name="The Broad Institute Genome Sequencing Center for Infectious Disease"/>
            <person name="Wu L."/>
            <person name="Ma J."/>
        </authorList>
    </citation>
    <scope>NUCLEOTIDE SEQUENCE [LARGE SCALE GENOMIC DNA]</scope>
    <source>
        <strain evidence="3">CGMCC 4.7289</strain>
    </source>
</reference>
<evidence type="ECO:0000313" key="3">
    <source>
        <dbReference type="Proteomes" id="UP001595816"/>
    </source>
</evidence>
<accession>A0ABV8M0W4</accession>
<name>A0ABV8M0W4_9ACTN</name>
<dbReference type="PROSITE" id="PS51257">
    <property type="entry name" value="PROKAR_LIPOPROTEIN"/>
    <property type="match status" value="1"/>
</dbReference>
<comment type="caution">
    <text evidence="2">The sequence shown here is derived from an EMBL/GenBank/DDBJ whole genome shotgun (WGS) entry which is preliminary data.</text>
</comment>
<sequence length="294" mass="31916">MTGRRRLAAGLTAAVVLMGLAGCGLPSGVDGKLTNQWSMPPAAQEVQAKVGDCRTATQEQVNPVTETMVPCTGSHNREVVYIGEFTGASAALTTPPTLQKKATGAAATAQAEAYAECSKQASAYVGHSWYHPRLDLNVVLPTSAAWAAGRKWYRCELQQVDWYSFDDETREGTLKDFTYPIACMNFANDESKVVGCTTKHNGEYVGSFTALSQARPNTTAQYVPYHTKCRALAGPYLGVTAAQVKYLTGTYVWFSYNEDYAASGRQDVHCFLWYGEKKSMTGTAKGKRGTNLPK</sequence>
<dbReference type="Pfam" id="PF13845">
    <property type="entry name" value="Septum_form"/>
    <property type="match status" value="1"/>
</dbReference>
<protein>
    <submittedName>
        <fullName evidence="2">Septum formation family protein</fullName>
    </submittedName>
</protein>
<organism evidence="2 3">
    <name type="scientific">Hamadaea flava</name>
    <dbReference type="NCBI Taxonomy" id="1742688"/>
    <lineage>
        <taxon>Bacteria</taxon>
        <taxon>Bacillati</taxon>
        <taxon>Actinomycetota</taxon>
        <taxon>Actinomycetes</taxon>
        <taxon>Micromonosporales</taxon>
        <taxon>Micromonosporaceae</taxon>
        <taxon>Hamadaea</taxon>
    </lineage>
</organism>
<dbReference type="InterPro" id="IPR026004">
    <property type="entry name" value="Septum_form"/>
</dbReference>
<gene>
    <name evidence="2" type="ORF">ACFOZ4_40780</name>
</gene>
<dbReference type="Proteomes" id="UP001595816">
    <property type="component" value="Unassembled WGS sequence"/>
</dbReference>
<evidence type="ECO:0000259" key="1">
    <source>
        <dbReference type="Pfam" id="PF13845"/>
    </source>
</evidence>
<feature type="domain" description="Septum formation-related" evidence="1">
    <location>
        <begin position="51"/>
        <end position="270"/>
    </location>
</feature>
<evidence type="ECO:0000313" key="2">
    <source>
        <dbReference type="EMBL" id="MFC4136980.1"/>
    </source>
</evidence>
<keyword evidence="3" id="KW-1185">Reference proteome</keyword>